<dbReference type="InterPro" id="IPR001387">
    <property type="entry name" value="Cro/C1-type_HTH"/>
</dbReference>
<keyword evidence="1" id="KW-0238">DNA-binding</keyword>
<dbReference type="PANTHER" id="PTHR46558">
    <property type="entry name" value="TRACRIPTIONAL REGULATORY PROTEIN-RELATED-RELATED"/>
    <property type="match status" value="1"/>
</dbReference>
<name>A0ABS7L9T8_9FIRM</name>
<dbReference type="Proteomes" id="UP000779049">
    <property type="component" value="Unassembled WGS sequence"/>
</dbReference>
<dbReference type="PANTHER" id="PTHR46558:SF11">
    <property type="entry name" value="HTH-TYPE TRANSCRIPTIONAL REGULATOR XRE"/>
    <property type="match status" value="1"/>
</dbReference>
<dbReference type="SUPFAM" id="SSF47413">
    <property type="entry name" value="lambda repressor-like DNA-binding domains"/>
    <property type="match status" value="1"/>
</dbReference>
<accession>A0ABS7L9T8</accession>
<dbReference type="Pfam" id="PF01381">
    <property type="entry name" value="HTH_3"/>
    <property type="match status" value="1"/>
</dbReference>
<gene>
    <name evidence="3" type="ORF">FLB61_10860</name>
</gene>
<dbReference type="Gene3D" id="1.10.260.40">
    <property type="entry name" value="lambda repressor-like DNA-binding domains"/>
    <property type="match status" value="1"/>
</dbReference>
<dbReference type="EMBL" id="VIRV01000019">
    <property type="protein sequence ID" value="MBY0759575.1"/>
    <property type="molecule type" value="Genomic_DNA"/>
</dbReference>
<evidence type="ECO:0000256" key="1">
    <source>
        <dbReference type="ARBA" id="ARBA00023125"/>
    </source>
</evidence>
<feature type="domain" description="HTH cro/C1-type" evidence="2">
    <location>
        <begin position="10"/>
        <end position="41"/>
    </location>
</feature>
<keyword evidence="4" id="KW-1185">Reference proteome</keyword>
<protein>
    <submittedName>
        <fullName evidence="3">Helix-turn-helix transcriptional regulator</fullName>
    </submittedName>
</protein>
<proteinExistence type="predicted"/>
<comment type="caution">
    <text evidence="3">The sequence shown here is derived from an EMBL/GenBank/DDBJ whole genome shotgun (WGS) entry which is preliminary data.</text>
</comment>
<organism evidence="3 4">
    <name type="scientific">Sellimonas caecigallum</name>
    <dbReference type="NCBI Taxonomy" id="2592333"/>
    <lineage>
        <taxon>Bacteria</taxon>
        <taxon>Bacillati</taxon>
        <taxon>Bacillota</taxon>
        <taxon>Clostridia</taxon>
        <taxon>Lachnospirales</taxon>
        <taxon>Lachnospiraceae</taxon>
        <taxon>Sellimonas</taxon>
    </lineage>
</organism>
<evidence type="ECO:0000313" key="4">
    <source>
        <dbReference type="Proteomes" id="UP000779049"/>
    </source>
</evidence>
<dbReference type="CDD" id="cd00093">
    <property type="entry name" value="HTH_XRE"/>
    <property type="match status" value="1"/>
</dbReference>
<evidence type="ECO:0000313" key="3">
    <source>
        <dbReference type="EMBL" id="MBY0759575.1"/>
    </source>
</evidence>
<dbReference type="PROSITE" id="PS50943">
    <property type="entry name" value="HTH_CROC1"/>
    <property type="match status" value="1"/>
</dbReference>
<reference evidence="3 4" key="1">
    <citation type="journal article" date="2020" name="New Microbes New Infect">
        <title>Sellimonas caecigallum sp. nov., description and genome sequence of a new member of the Sellimonas genus isolated from the cecum of feral chicken.</title>
        <authorList>
            <person name="Wongkuna S."/>
            <person name="Ghimire S."/>
            <person name="Antony L."/>
            <person name="Chankhamhaengdecha S."/>
            <person name="Janvilisri T."/>
            <person name="Scaria J."/>
        </authorList>
    </citation>
    <scope>NUCLEOTIDE SEQUENCE [LARGE SCALE GENOMIC DNA]</scope>
    <source>
        <strain evidence="3 4">SW451</strain>
    </source>
</reference>
<dbReference type="InterPro" id="IPR010982">
    <property type="entry name" value="Lambda_DNA-bd_dom_sf"/>
</dbReference>
<sequence>MDKIKFAENLSRLRKEKKITQEELAKFVGVTKATVSKWETGVSQR</sequence>
<evidence type="ECO:0000259" key="2">
    <source>
        <dbReference type="PROSITE" id="PS50943"/>
    </source>
</evidence>